<name>A0A1B0A9P5_GLOPL</name>
<organism evidence="1 2">
    <name type="scientific">Glossina pallidipes</name>
    <name type="common">Tsetse fly</name>
    <dbReference type="NCBI Taxonomy" id="7398"/>
    <lineage>
        <taxon>Eukaryota</taxon>
        <taxon>Metazoa</taxon>
        <taxon>Ecdysozoa</taxon>
        <taxon>Arthropoda</taxon>
        <taxon>Hexapoda</taxon>
        <taxon>Insecta</taxon>
        <taxon>Pterygota</taxon>
        <taxon>Neoptera</taxon>
        <taxon>Endopterygota</taxon>
        <taxon>Diptera</taxon>
        <taxon>Brachycera</taxon>
        <taxon>Muscomorpha</taxon>
        <taxon>Hippoboscoidea</taxon>
        <taxon>Glossinidae</taxon>
        <taxon>Glossina</taxon>
    </lineage>
</organism>
<evidence type="ECO:0008006" key="3">
    <source>
        <dbReference type="Google" id="ProtNLM"/>
    </source>
</evidence>
<dbReference type="VEuPathDB" id="VectorBase:GPAI038712"/>
<sequence length="273" mass="30978">MEMDAANEISQYHHKKFDNFKRKRYDSYSSSHSNAETFESLSVTTENLSTSDYKGSCAGRTNLSFDSTLTIPPSKKCRVTSSPSRTISPVETLIPRLNDEMLSNIYKYHANMVRKFPKKERSPKDQKRRDKNTIACRMSRRSKKLEQLFIEEQYREFSEKNFAIEEQTIRANAYLIELNKLISLPRSQLPTLSPECSISPTAAAISSIPNISASPTSYSKGNNINTSPTKYDVSASLTQGKKRNNNASKLSFTEETKVPKKPFTIAYLIGKEL</sequence>
<dbReference type="EnsemblMetazoa" id="GPAI038712-RA">
    <property type="protein sequence ID" value="GPAI038712-PA"/>
    <property type="gene ID" value="GPAI038712"/>
</dbReference>
<dbReference type="Gene3D" id="1.20.5.170">
    <property type="match status" value="1"/>
</dbReference>
<dbReference type="SUPFAM" id="SSF57959">
    <property type="entry name" value="Leucine zipper domain"/>
    <property type="match status" value="1"/>
</dbReference>
<evidence type="ECO:0000313" key="2">
    <source>
        <dbReference type="Proteomes" id="UP000092445"/>
    </source>
</evidence>
<keyword evidence="2" id="KW-1185">Reference proteome</keyword>
<protein>
    <recommendedName>
        <fullName evidence="3">BZIP domain-containing protein</fullName>
    </recommendedName>
</protein>
<dbReference type="AlphaFoldDB" id="A0A1B0A9P5"/>
<reference evidence="2" key="1">
    <citation type="submission" date="2014-03" db="EMBL/GenBank/DDBJ databases">
        <authorList>
            <person name="Aksoy S."/>
            <person name="Warren W."/>
            <person name="Wilson R.K."/>
        </authorList>
    </citation>
    <scope>NUCLEOTIDE SEQUENCE [LARGE SCALE GENOMIC DNA]</scope>
    <source>
        <strain evidence="2">IAEA</strain>
    </source>
</reference>
<dbReference type="InterPro" id="IPR046347">
    <property type="entry name" value="bZIP_sf"/>
</dbReference>
<proteinExistence type="predicted"/>
<reference evidence="1" key="2">
    <citation type="submission" date="2020-05" db="UniProtKB">
        <authorList>
            <consortium name="EnsemblMetazoa"/>
        </authorList>
    </citation>
    <scope>IDENTIFICATION</scope>
    <source>
        <strain evidence="1">IAEA</strain>
    </source>
</reference>
<dbReference type="Proteomes" id="UP000092445">
    <property type="component" value="Unassembled WGS sequence"/>
</dbReference>
<dbReference type="GO" id="GO:0003700">
    <property type="term" value="F:DNA-binding transcription factor activity"/>
    <property type="evidence" value="ECO:0007669"/>
    <property type="project" value="InterPro"/>
</dbReference>
<accession>A0A1B0A9P5</accession>
<evidence type="ECO:0000313" key="1">
    <source>
        <dbReference type="EnsemblMetazoa" id="GPAI038712-PA"/>
    </source>
</evidence>
<dbReference type="STRING" id="7398.A0A1B0A9P5"/>